<dbReference type="Gene3D" id="2.40.10.10">
    <property type="entry name" value="Trypsin-like serine proteases"/>
    <property type="match status" value="1"/>
</dbReference>
<dbReference type="SUPFAM" id="SSF50494">
    <property type="entry name" value="Trypsin-like serine proteases"/>
    <property type="match status" value="1"/>
</dbReference>
<keyword evidence="2" id="KW-0378">Hydrolase</keyword>
<feature type="chain" id="PRO_5012253261" evidence="3">
    <location>
        <begin position="22"/>
        <end position="334"/>
    </location>
</feature>
<dbReference type="InterPro" id="IPR043504">
    <property type="entry name" value="Peptidase_S1_PA_chymotrypsin"/>
</dbReference>
<dbReference type="Pfam" id="PF00089">
    <property type="entry name" value="Trypsin"/>
    <property type="match status" value="1"/>
</dbReference>
<dbReference type="PROSITE" id="PS50240">
    <property type="entry name" value="TRYPSIN_DOM"/>
    <property type="match status" value="1"/>
</dbReference>
<dbReference type="SMART" id="SM00020">
    <property type="entry name" value="Tryp_SPc"/>
    <property type="match status" value="1"/>
</dbReference>
<keyword evidence="3" id="KW-0732">Signal</keyword>
<dbReference type="InterPro" id="IPR001254">
    <property type="entry name" value="Trypsin_dom"/>
</dbReference>
<evidence type="ECO:0000313" key="5">
    <source>
        <dbReference type="EMBL" id="AQM58410.1"/>
    </source>
</evidence>
<dbReference type="EMBL" id="KX459659">
    <property type="protein sequence ID" value="AQM58410.1"/>
    <property type="molecule type" value="mRNA"/>
</dbReference>
<dbReference type="AlphaFoldDB" id="A0A1Q1NPH8"/>
<dbReference type="PRINTS" id="PR00722">
    <property type="entry name" value="CHYMOTRYPSIN"/>
</dbReference>
<dbReference type="FunFam" id="2.40.10.10:FF:000068">
    <property type="entry name" value="transmembrane protease serine 2"/>
    <property type="match status" value="1"/>
</dbReference>
<evidence type="ECO:0000259" key="4">
    <source>
        <dbReference type="PROSITE" id="PS50240"/>
    </source>
</evidence>
<dbReference type="InterPro" id="IPR009003">
    <property type="entry name" value="Peptidase_S1_PA"/>
</dbReference>
<dbReference type="InterPro" id="IPR001314">
    <property type="entry name" value="Peptidase_S1A"/>
</dbReference>
<dbReference type="InterPro" id="IPR018114">
    <property type="entry name" value="TRYPSIN_HIS"/>
</dbReference>
<proteinExistence type="evidence at transcript level"/>
<dbReference type="PROSITE" id="PS00134">
    <property type="entry name" value="TRYPSIN_HIS"/>
    <property type="match status" value="1"/>
</dbReference>
<accession>A0A1Q1NPH8</accession>
<keyword evidence="2 5" id="KW-0645">Protease</keyword>
<evidence type="ECO:0000256" key="3">
    <source>
        <dbReference type="SAM" id="SignalP"/>
    </source>
</evidence>
<evidence type="ECO:0000256" key="1">
    <source>
        <dbReference type="ARBA" id="ARBA00023157"/>
    </source>
</evidence>
<dbReference type="GO" id="GO:0006508">
    <property type="term" value="P:proteolysis"/>
    <property type="evidence" value="ECO:0007669"/>
    <property type="project" value="UniProtKB-KW"/>
</dbReference>
<protein>
    <submittedName>
        <fullName evidence="5">Venom s1 protease 37</fullName>
    </submittedName>
</protein>
<evidence type="ECO:0000256" key="2">
    <source>
        <dbReference type="RuleBase" id="RU363034"/>
    </source>
</evidence>
<feature type="signal peptide" evidence="3">
    <location>
        <begin position="1"/>
        <end position="21"/>
    </location>
</feature>
<dbReference type="GO" id="GO:0004252">
    <property type="term" value="F:serine-type endopeptidase activity"/>
    <property type="evidence" value="ECO:0007669"/>
    <property type="project" value="InterPro"/>
</dbReference>
<dbReference type="PANTHER" id="PTHR24252">
    <property type="entry name" value="ACROSIN-RELATED"/>
    <property type="match status" value="1"/>
</dbReference>
<keyword evidence="2" id="KW-0720">Serine protease</keyword>
<dbReference type="PROSITE" id="PS00135">
    <property type="entry name" value="TRYPSIN_SER"/>
    <property type="match status" value="1"/>
</dbReference>
<sequence length="334" mass="37131">MASVTTFYSILWMLMVGNVIAYPLNDEDSSEYGVLPGKVATNCSCGWANKPTRRIIGGKDAGEHEYPAMVGVIAPTGSYVENNLVCGGTLITRRHIVTAAHCVHTISGVPLKPEQLRFVLGAHRLSKINYDDPEVMRKAERFIAHPKYDKTITSYDLAIVVLEKPVVYSNIIGPACMPTARMYPVGKRLTAIGWGFMDFKATKPDALQKVRINVVSPTYCYSYQQFNREEGFQYCTHQGDQTGQCVGDSGGPILWRDPDTNRYTLLAAPSFSKPGCVLQPAVVSDITYYIPWIQKVISETYPDEQTCSKVQKPEDNHGWIFPDQDNGGMVFPDD</sequence>
<feature type="domain" description="Peptidase S1" evidence="4">
    <location>
        <begin position="55"/>
        <end position="298"/>
    </location>
</feature>
<dbReference type="CDD" id="cd00190">
    <property type="entry name" value="Tryp_SPc"/>
    <property type="match status" value="1"/>
</dbReference>
<keyword evidence="1" id="KW-1015">Disulfide bond</keyword>
<dbReference type="PANTHER" id="PTHR24252:SF7">
    <property type="entry name" value="HYALIN"/>
    <property type="match status" value="1"/>
</dbReference>
<reference evidence="5" key="1">
    <citation type="journal article" date="2017" name="Mol. Cell. Proteomics">
        <title>Melt with this kiss: Paralysing and liquefying venom of the assassin bug Pristhesancus plagipennis (Hemiptera: Reduviidae).</title>
        <authorList>
            <person name="Walker A.A."/>
            <person name="Madio B."/>
            <person name="Jin J."/>
            <person name="Undheim E.A."/>
            <person name="Fry B.G."/>
            <person name="King G.F."/>
        </authorList>
    </citation>
    <scope>NUCLEOTIDE SEQUENCE</scope>
    <source>
        <tissue evidence="5">Venom/labial gland</tissue>
    </source>
</reference>
<organism evidence="5">
    <name type="scientific">Pristhesancus plagipennis</name>
    <name type="common">Common assassin bug</name>
    <dbReference type="NCBI Taxonomy" id="1955184"/>
    <lineage>
        <taxon>Eukaryota</taxon>
        <taxon>Metazoa</taxon>
        <taxon>Ecdysozoa</taxon>
        <taxon>Arthropoda</taxon>
        <taxon>Hexapoda</taxon>
        <taxon>Insecta</taxon>
        <taxon>Pterygota</taxon>
        <taxon>Neoptera</taxon>
        <taxon>Paraneoptera</taxon>
        <taxon>Hemiptera</taxon>
        <taxon>Heteroptera</taxon>
        <taxon>Panheteroptera</taxon>
        <taxon>Cimicomorpha</taxon>
        <taxon>Reduviidae</taxon>
        <taxon>Harpactorinae</taxon>
        <taxon>Harpactorini</taxon>
        <taxon>Pristhesancus</taxon>
    </lineage>
</organism>
<dbReference type="InterPro" id="IPR033116">
    <property type="entry name" value="TRYPSIN_SER"/>
</dbReference>
<name>A0A1Q1NPH8_PRIPG</name>